<keyword evidence="2" id="KW-1185">Reference proteome</keyword>
<reference evidence="1 2" key="2">
    <citation type="journal article" date="2012" name="Stand. Genomic Sci.">
        <title>Complete genome sequence of the moderately thermophilic mineral-sulfide-oxidizing firmicute Sulfobacillus acidophilus type strain (NAL(T)).</title>
        <authorList>
            <person name="Anderson I."/>
            <person name="Chertkov O."/>
            <person name="Chen A."/>
            <person name="Saunders E."/>
            <person name="Lapidus A."/>
            <person name="Nolan M."/>
            <person name="Lucas S."/>
            <person name="Hammon N."/>
            <person name="Deshpande S."/>
            <person name="Cheng J.F."/>
            <person name="Han C."/>
            <person name="Tapia R."/>
            <person name="Goodwin L.A."/>
            <person name="Pitluck S."/>
            <person name="Liolios K."/>
            <person name="Pagani I."/>
            <person name="Ivanova N."/>
            <person name="Mikhailova N."/>
            <person name="Pati A."/>
            <person name="Palaniappan K."/>
            <person name="Land M."/>
            <person name="Pan C."/>
            <person name="Rohde M."/>
            <person name="Pukall R."/>
            <person name="Goker M."/>
            <person name="Detter J.C."/>
            <person name="Woyke T."/>
            <person name="Bristow J."/>
            <person name="Eisen J.A."/>
            <person name="Markowitz V."/>
            <person name="Hugenholtz P."/>
            <person name="Kyrpides N.C."/>
            <person name="Klenk H.P."/>
            <person name="Mavromatis K."/>
        </authorList>
    </citation>
    <scope>NUCLEOTIDE SEQUENCE [LARGE SCALE GENOMIC DNA]</scope>
    <source>
        <strain evidence="2">ATCC 700253 / DSM 10332 / NAL</strain>
    </source>
</reference>
<reference evidence="2" key="1">
    <citation type="submission" date="2011-12" db="EMBL/GenBank/DDBJ databases">
        <title>The complete genome of chromosome of Sulfobacillus acidophilus DSM 10332.</title>
        <authorList>
            <person name="Lucas S."/>
            <person name="Han J."/>
            <person name="Lapidus A."/>
            <person name="Bruce D."/>
            <person name="Goodwin L."/>
            <person name="Pitluck S."/>
            <person name="Peters L."/>
            <person name="Kyrpides N."/>
            <person name="Mavromatis K."/>
            <person name="Ivanova N."/>
            <person name="Mikhailova N."/>
            <person name="Chertkov O."/>
            <person name="Saunders E."/>
            <person name="Detter J.C."/>
            <person name="Tapia R."/>
            <person name="Han C."/>
            <person name="Land M."/>
            <person name="Hauser L."/>
            <person name="Markowitz V."/>
            <person name="Cheng J.-F."/>
            <person name="Hugenholtz P."/>
            <person name="Woyke T."/>
            <person name="Wu D."/>
            <person name="Pukall R."/>
            <person name="Gehrich-Schroeter G."/>
            <person name="Schneider S."/>
            <person name="Klenk H.-P."/>
            <person name="Eisen J.A."/>
        </authorList>
    </citation>
    <scope>NUCLEOTIDE SEQUENCE [LARGE SCALE GENOMIC DNA]</scope>
    <source>
        <strain evidence="2">ATCC 700253 / DSM 10332 / NAL</strain>
    </source>
</reference>
<gene>
    <name evidence="1" type="ordered locus">Sulac_1703</name>
</gene>
<dbReference type="KEGG" id="sap:Sulac_1703"/>
<evidence type="ECO:0000313" key="2">
    <source>
        <dbReference type="Proteomes" id="UP000005439"/>
    </source>
</evidence>
<dbReference type="EMBL" id="CP003179">
    <property type="protein sequence ID" value="AEW05199.1"/>
    <property type="molecule type" value="Genomic_DNA"/>
</dbReference>
<proteinExistence type="predicted"/>
<dbReference type="AlphaFoldDB" id="G8TZF9"/>
<dbReference type="HOGENOM" id="CLU_487383_0_0_9"/>
<organism evidence="1 2">
    <name type="scientific">Sulfobacillus acidophilus (strain ATCC 700253 / DSM 10332 / NAL)</name>
    <dbReference type="NCBI Taxonomy" id="679936"/>
    <lineage>
        <taxon>Bacteria</taxon>
        <taxon>Bacillati</taxon>
        <taxon>Bacillota</taxon>
        <taxon>Clostridia</taxon>
        <taxon>Eubacteriales</taxon>
        <taxon>Clostridiales Family XVII. Incertae Sedis</taxon>
        <taxon>Sulfobacillus</taxon>
    </lineage>
</organism>
<dbReference type="Proteomes" id="UP000005439">
    <property type="component" value="Chromosome"/>
</dbReference>
<dbReference type="PATRIC" id="fig|679936.5.peg.1771"/>
<dbReference type="STRING" id="679936.Sulac_1703"/>
<protein>
    <submittedName>
        <fullName evidence="1">Uncharacterized protein</fullName>
    </submittedName>
</protein>
<accession>G8TZF9</accession>
<name>G8TZF9_SULAD</name>
<evidence type="ECO:0000313" key="1">
    <source>
        <dbReference type="EMBL" id="AEW05199.1"/>
    </source>
</evidence>
<sequence>MALASHILDTLEQVGSIPNSGRLDYETWLGRAVERNGRLAGRLGVVREGDWLGREDRQKLRRKAHALRLCSRERWIQFTPGGQAVPGPRIHCGDRLCPVCTARRTHRWQDRLKGWVTPDGRTRRDGTGRLKGTRTWDEITADAAAKAWRVLRSGQPADDMAVQLAAIDQAAHQEAATRVDSLYLRFATLTIPNIPHVWMLGIGRDILDTVLLRPFRRMWDAIKRRRNRAKKKELRTTYDPGRRQSYAAIQRARQGQRRHWTWRRPKGRHYLLGLSYLTRWLGHVIAGETTHTPKTGYHPHLHILIWSRRPYLSQGILRHVWRHYTGNPAIKAVQVQAADPLTVGSELAKYLTKLDKTQSIALQEIARAWYGRRSIWTGGIAYGVQWSRQTAEQAQMQRLSERPLSKTGRHVQRRWMRGQWQDTPMDIQAPVKTAEQWAHPLTVAADGERVTVRARDAALDRRALTLQRPHRTAWWQTDWDEQDAAQVARQNAVLRGLPTRPARWTPERLQFYLSLAVWIWLSKLWDAVWPVGTGREVEAGIRALCTWYDESCTTSRISA</sequence>